<keyword evidence="1" id="KW-0812">Transmembrane</keyword>
<sequence>MLMPVIALAAGVFDYRRPHGGDVASLAFALAALLLIFCWFHLDATQRHYRRSAMQLGAMLILPALALPWYLFRSRGALRGAVAIGKALLLLLATMSCYGLGARLAA</sequence>
<dbReference type="Proteomes" id="UP000573499">
    <property type="component" value="Unassembled WGS sequence"/>
</dbReference>
<feature type="transmembrane region" description="Helical" evidence="1">
    <location>
        <begin position="23"/>
        <end position="42"/>
    </location>
</feature>
<evidence type="ECO:0000313" key="2">
    <source>
        <dbReference type="EMBL" id="MBA5688465.1"/>
    </source>
</evidence>
<accession>A0A7W2FB67</accession>
<comment type="caution">
    <text evidence="2">The sequence shown here is derived from an EMBL/GenBank/DDBJ whole genome shotgun (WGS) entry which is preliminary data.</text>
</comment>
<keyword evidence="3" id="KW-1185">Reference proteome</keyword>
<keyword evidence="1" id="KW-1133">Transmembrane helix</keyword>
<dbReference type="EMBL" id="JACEZU010000007">
    <property type="protein sequence ID" value="MBA5688465.1"/>
    <property type="molecule type" value="Genomic_DNA"/>
</dbReference>
<protein>
    <submittedName>
        <fullName evidence="2">Uncharacterized protein</fullName>
    </submittedName>
</protein>
<dbReference type="AlphaFoldDB" id="A0A7W2FB67"/>
<dbReference type="RefSeq" id="WP_182154304.1">
    <property type="nucleotide sequence ID" value="NZ_JACEZU010000007.1"/>
</dbReference>
<proteinExistence type="predicted"/>
<name>A0A7W2FB67_9BURK</name>
<gene>
    <name evidence="2" type="ORF">H3H39_15580</name>
</gene>
<reference evidence="2 3" key="1">
    <citation type="submission" date="2020-07" db="EMBL/GenBank/DDBJ databases">
        <title>Novel species isolated from subtropical streams in China.</title>
        <authorList>
            <person name="Lu H."/>
        </authorList>
    </citation>
    <scope>NUCLEOTIDE SEQUENCE [LARGE SCALE GENOMIC DNA]</scope>
    <source>
        <strain evidence="2 3">LX47W</strain>
    </source>
</reference>
<keyword evidence="1" id="KW-0472">Membrane</keyword>
<evidence type="ECO:0000313" key="3">
    <source>
        <dbReference type="Proteomes" id="UP000573499"/>
    </source>
</evidence>
<organism evidence="2 3">
    <name type="scientific">Rugamonas apoptosis</name>
    <dbReference type="NCBI Taxonomy" id="2758570"/>
    <lineage>
        <taxon>Bacteria</taxon>
        <taxon>Pseudomonadati</taxon>
        <taxon>Pseudomonadota</taxon>
        <taxon>Betaproteobacteria</taxon>
        <taxon>Burkholderiales</taxon>
        <taxon>Oxalobacteraceae</taxon>
        <taxon>Telluria group</taxon>
        <taxon>Rugamonas</taxon>
    </lineage>
</organism>
<evidence type="ECO:0000256" key="1">
    <source>
        <dbReference type="SAM" id="Phobius"/>
    </source>
</evidence>
<feature type="transmembrane region" description="Helical" evidence="1">
    <location>
        <begin position="78"/>
        <end position="101"/>
    </location>
</feature>
<feature type="transmembrane region" description="Helical" evidence="1">
    <location>
        <begin position="54"/>
        <end position="72"/>
    </location>
</feature>